<keyword evidence="2" id="KW-1185">Reference proteome</keyword>
<evidence type="ECO:0000313" key="1">
    <source>
        <dbReference type="EMBL" id="KAH7925059.1"/>
    </source>
</evidence>
<comment type="caution">
    <text evidence="1">The sequence shown here is derived from an EMBL/GenBank/DDBJ whole genome shotgun (WGS) entry which is preliminary data.</text>
</comment>
<organism evidence="1 2">
    <name type="scientific">Leucogyrophana mollusca</name>
    <dbReference type="NCBI Taxonomy" id="85980"/>
    <lineage>
        <taxon>Eukaryota</taxon>
        <taxon>Fungi</taxon>
        <taxon>Dikarya</taxon>
        <taxon>Basidiomycota</taxon>
        <taxon>Agaricomycotina</taxon>
        <taxon>Agaricomycetes</taxon>
        <taxon>Agaricomycetidae</taxon>
        <taxon>Boletales</taxon>
        <taxon>Boletales incertae sedis</taxon>
        <taxon>Leucogyrophana</taxon>
    </lineage>
</organism>
<gene>
    <name evidence="1" type="ORF">BV22DRAFT_1011984</name>
</gene>
<dbReference type="Proteomes" id="UP000790709">
    <property type="component" value="Unassembled WGS sequence"/>
</dbReference>
<reference evidence="1" key="1">
    <citation type="journal article" date="2021" name="New Phytol.">
        <title>Evolutionary innovations through gain and loss of genes in the ectomycorrhizal Boletales.</title>
        <authorList>
            <person name="Wu G."/>
            <person name="Miyauchi S."/>
            <person name="Morin E."/>
            <person name="Kuo A."/>
            <person name="Drula E."/>
            <person name="Varga T."/>
            <person name="Kohler A."/>
            <person name="Feng B."/>
            <person name="Cao Y."/>
            <person name="Lipzen A."/>
            <person name="Daum C."/>
            <person name="Hundley H."/>
            <person name="Pangilinan J."/>
            <person name="Johnson J."/>
            <person name="Barry K."/>
            <person name="LaButti K."/>
            <person name="Ng V."/>
            <person name="Ahrendt S."/>
            <person name="Min B."/>
            <person name="Choi I.G."/>
            <person name="Park H."/>
            <person name="Plett J.M."/>
            <person name="Magnuson J."/>
            <person name="Spatafora J.W."/>
            <person name="Nagy L.G."/>
            <person name="Henrissat B."/>
            <person name="Grigoriev I.V."/>
            <person name="Yang Z.L."/>
            <person name="Xu J."/>
            <person name="Martin F.M."/>
        </authorList>
    </citation>
    <scope>NUCLEOTIDE SEQUENCE</scope>
    <source>
        <strain evidence="1">KUC20120723A-06</strain>
    </source>
</reference>
<protein>
    <submittedName>
        <fullName evidence="1">Guanine nucleotide binding protein, alpha subunit</fullName>
    </submittedName>
</protein>
<name>A0ACB8BHK8_9AGAM</name>
<dbReference type="EMBL" id="MU266410">
    <property type="protein sequence ID" value="KAH7925059.1"/>
    <property type="molecule type" value="Genomic_DNA"/>
</dbReference>
<sequence>MVFHHDATDPLAVITAPPANETAEERAAREEREAEAQRISDAIDAEIHADKMARKKREGVVKILLLGQSESGKSTTLKNFRMKYAHDKWIEERASWRTVIHFNLVRAINIILDAVQQEISGVPLEDEVQDPSLRPLAFTNEHRRLGLRLGPLRGVESDLKRLLGANPTESRPSSRGGSPSPTDALKPPQEFSVRSWNLRNVLQAPRLDRSKRTGKQDGVDLNDVTEVIAGCKDDMVALWTDGIVREVLSRRRIKLDDSATFFLGQLPRLSDRGYVPTDEDILRARLRTVDIQEHELQMGGDSDGRQNWIIYDVGGSRTQRAAWLPYFDQVNAVIFLAPISCFDEKLTEDPRVNRLEDSFILWKAVCSSKLLTNTTLIMFLNKIDLLEKKIASGVVVKQHLPSYGDRPNETGAVVKYLRQKFKDTVKQCSPEPRACHVYPTSVTDPKTTAVTLLSVRDGILREHLKRANFV</sequence>
<accession>A0ACB8BHK8</accession>
<evidence type="ECO:0000313" key="2">
    <source>
        <dbReference type="Proteomes" id="UP000790709"/>
    </source>
</evidence>
<proteinExistence type="predicted"/>